<dbReference type="Gene3D" id="3.90.1310.10">
    <property type="entry name" value="Penicillin-binding protein 2a (Domain 2)"/>
    <property type="match status" value="1"/>
</dbReference>
<reference evidence="4 5" key="1">
    <citation type="journal article" date="2019" name="Nat. Microbiol.">
        <title>Mediterranean grassland soil C-N compound turnover is dependent on rainfall and depth, and is mediated by genomically divergent microorganisms.</title>
        <authorList>
            <person name="Diamond S."/>
            <person name="Andeer P.F."/>
            <person name="Li Z."/>
            <person name="Crits-Christoph A."/>
            <person name="Burstein D."/>
            <person name="Anantharaman K."/>
            <person name="Lane K.R."/>
            <person name="Thomas B.C."/>
            <person name="Pan C."/>
            <person name="Northen T.R."/>
            <person name="Banfield J.F."/>
        </authorList>
    </citation>
    <scope>NUCLEOTIDE SEQUENCE [LARGE SCALE GENOMIC DNA]</scope>
    <source>
        <strain evidence="4">WS_3</strain>
    </source>
</reference>
<comment type="caution">
    <text evidence="4">The sequence shown here is derived from an EMBL/GenBank/DDBJ whole genome shotgun (WGS) entry which is preliminary data.</text>
</comment>
<dbReference type="PROSITE" id="PS51178">
    <property type="entry name" value="PASTA"/>
    <property type="match status" value="2"/>
</dbReference>
<dbReference type="PANTHER" id="PTHR30627:SF1">
    <property type="entry name" value="PEPTIDOGLYCAN D,D-TRANSPEPTIDASE FTSI"/>
    <property type="match status" value="1"/>
</dbReference>
<dbReference type="InterPro" id="IPR036138">
    <property type="entry name" value="PBP_dimer_sf"/>
</dbReference>
<dbReference type="CDD" id="cd06577">
    <property type="entry name" value="PASTA_pknB"/>
    <property type="match status" value="1"/>
</dbReference>
<dbReference type="GO" id="GO:0005886">
    <property type="term" value="C:plasma membrane"/>
    <property type="evidence" value="ECO:0007669"/>
    <property type="project" value="TreeGrafter"/>
</dbReference>
<dbReference type="SUPFAM" id="SSF54184">
    <property type="entry name" value="Penicillin-binding protein 2x (pbp-2x), c-terminal domain"/>
    <property type="match status" value="2"/>
</dbReference>
<evidence type="ECO:0000313" key="4">
    <source>
        <dbReference type="EMBL" id="TMQ51875.1"/>
    </source>
</evidence>
<dbReference type="GO" id="GO:0008658">
    <property type="term" value="F:penicillin binding"/>
    <property type="evidence" value="ECO:0007669"/>
    <property type="project" value="InterPro"/>
</dbReference>
<name>A0A538SKH2_UNCEI</name>
<dbReference type="Gene3D" id="3.40.710.10">
    <property type="entry name" value="DD-peptidase/beta-lactamase superfamily"/>
    <property type="match status" value="1"/>
</dbReference>
<dbReference type="InterPro" id="IPR001460">
    <property type="entry name" value="PCN-bd_Tpept"/>
</dbReference>
<dbReference type="Gene3D" id="1.10.150.770">
    <property type="match status" value="1"/>
</dbReference>
<feature type="domain" description="PASTA" evidence="3">
    <location>
        <begin position="563"/>
        <end position="623"/>
    </location>
</feature>
<proteinExistence type="predicted"/>
<dbReference type="PANTHER" id="PTHR30627">
    <property type="entry name" value="PEPTIDOGLYCAN D,D-TRANSPEPTIDASE"/>
    <property type="match status" value="1"/>
</dbReference>
<dbReference type="AlphaFoldDB" id="A0A538SKH2"/>
<dbReference type="SUPFAM" id="SSF56519">
    <property type="entry name" value="Penicillin binding protein dimerisation domain"/>
    <property type="match status" value="1"/>
</dbReference>
<dbReference type="Pfam" id="PF03717">
    <property type="entry name" value="PBP_dimer"/>
    <property type="match status" value="1"/>
</dbReference>
<feature type="domain" description="PASTA" evidence="3">
    <location>
        <begin position="626"/>
        <end position="685"/>
    </location>
</feature>
<accession>A0A538SKH2</accession>
<protein>
    <submittedName>
        <fullName evidence="4">PASTA domain-containing protein</fullName>
    </submittedName>
</protein>
<gene>
    <name evidence="4" type="ORF">E6K73_04485</name>
</gene>
<evidence type="ECO:0000259" key="3">
    <source>
        <dbReference type="PROSITE" id="PS51178"/>
    </source>
</evidence>
<evidence type="ECO:0000256" key="2">
    <source>
        <dbReference type="ARBA" id="ARBA00023136"/>
    </source>
</evidence>
<dbReference type="Gene3D" id="3.30.10.20">
    <property type="match status" value="1"/>
</dbReference>
<dbReference type="InterPro" id="IPR012338">
    <property type="entry name" value="Beta-lactam/transpept-like"/>
</dbReference>
<dbReference type="Pfam" id="PF00905">
    <property type="entry name" value="Transpeptidase"/>
    <property type="match status" value="1"/>
</dbReference>
<dbReference type="Pfam" id="PF03793">
    <property type="entry name" value="PASTA"/>
    <property type="match status" value="2"/>
</dbReference>
<sequence length="711" mass="76714">MRRNRVLVAAAGLFLGLACLWARAAWLQVFRHSHYAERAERNQELRVLLEPVRGPLLDRRGRPLARDLLTYSISAAPREMKDPRATARVLARALGLDPARLARAFAARPWFVRVARRVPPDRGERIARAGQRGVYVALETRREYVLGNAAEEILGCTNIDHVGVEGLERMCDEELRGRPGWTTLFRDGRGRSHQLQRGQERRPEDGHQVVLTLDADLQAIVEHHLAEAVDTLRAARGFALFLDPRSGEILAAANVPHSPPGRARNWTFTDQFEPGSTYKVVVASASLEEGVARPDQWFEAAADGKATIAPGAVFHDVHKQPAFTFRDAVRWSSNIVMGKLGLRLGADRLYRYSTALGFGSLTGSRFPGEAGGKLRSPARWSQRSCPTIAIGQEVAVTPLQLALAYAAVANGGVLMRPMLVREIRDGEGRTLRRVAPEAAHRVFTASTMSLMREMLTAVVDSGTARAARVPGLRVAGKTGTAQKYDADVGTYGKGKYLSSFAGFVPADDPCLVGVVVIDEPSGGRYYGGEVAAPVFREVVLDVLRLPESPILSGPVTVAARPPAPAPVTVPDLRLLWREAVEQRLADVGLRARLAGEGPRVLAQEPAAGQAVERGASVTVWLSPPADSSAARLPDLAGVPLREALRRLTRLEVPARIQGSGVVVRQSPAAGAPLPLKSPCRLWCEPSLAAALPAGPAGAELPDAAAARSREP</sequence>
<dbReference type="InterPro" id="IPR005311">
    <property type="entry name" value="PBP_dimer"/>
</dbReference>
<dbReference type="EMBL" id="VBOT01000052">
    <property type="protein sequence ID" value="TMQ51875.1"/>
    <property type="molecule type" value="Genomic_DNA"/>
</dbReference>
<dbReference type="InterPro" id="IPR050515">
    <property type="entry name" value="Beta-lactam/transpept"/>
</dbReference>
<organism evidence="4 5">
    <name type="scientific">Eiseniibacteriota bacterium</name>
    <dbReference type="NCBI Taxonomy" id="2212470"/>
    <lineage>
        <taxon>Bacteria</taxon>
        <taxon>Candidatus Eiseniibacteriota</taxon>
    </lineage>
</organism>
<evidence type="ECO:0000313" key="5">
    <source>
        <dbReference type="Proteomes" id="UP000320184"/>
    </source>
</evidence>
<dbReference type="SMART" id="SM00740">
    <property type="entry name" value="PASTA"/>
    <property type="match status" value="2"/>
</dbReference>
<evidence type="ECO:0000256" key="1">
    <source>
        <dbReference type="ARBA" id="ARBA00004370"/>
    </source>
</evidence>
<dbReference type="SUPFAM" id="SSF56601">
    <property type="entry name" value="beta-lactamase/transpeptidase-like"/>
    <property type="match status" value="1"/>
</dbReference>
<dbReference type="Gene3D" id="3.30.450.330">
    <property type="match status" value="1"/>
</dbReference>
<dbReference type="InterPro" id="IPR005543">
    <property type="entry name" value="PASTA_dom"/>
</dbReference>
<keyword evidence="2" id="KW-0472">Membrane</keyword>
<dbReference type="GO" id="GO:0071555">
    <property type="term" value="P:cell wall organization"/>
    <property type="evidence" value="ECO:0007669"/>
    <property type="project" value="TreeGrafter"/>
</dbReference>
<comment type="subcellular location">
    <subcellularLocation>
        <location evidence="1">Membrane</location>
    </subcellularLocation>
</comment>
<dbReference type="PROSITE" id="PS51257">
    <property type="entry name" value="PROKAR_LIPOPROTEIN"/>
    <property type="match status" value="1"/>
</dbReference>
<dbReference type="Proteomes" id="UP000320184">
    <property type="component" value="Unassembled WGS sequence"/>
</dbReference>